<reference evidence="2 3" key="1">
    <citation type="journal article" date="2016" name="Mol. Biol. Evol.">
        <title>Comparative Genomics of Early-Diverging Mushroom-Forming Fungi Provides Insights into the Origins of Lignocellulose Decay Capabilities.</title>
        <authorList>
            <person name="Nagy L.G."/>
            <person name="Riley R."/>
            <person name="Tritt A."/>
            <person name="Adam C."/>
            <person name="Daum C."/>
            <person name="Floudas D."/>
            <person name="Sun H."/>
            <person name="Yadav J.S."/>
            <person name="Pangilinan J."/>
            <person name="Larsson K.H."/>
            <person name="Matsuura K."/>
            <person name="Barry K."/>
            <person name="Labutti K."/>
            <person name="Kuo R."/>
            <person name="Ohm R.A."/>
            <person name="Bhattacharya S.S."/>
            <person name="Shirouzu T."/>
            <person name="Yoshinaga Y."/>
            <person name="Martin F.M."/>
            <person name="Grigoriev I.V."/>
            <person name="Hibbett D.S."/>
        </authorList>
    </citation>
    <scope>NUCLEOTIDE SEQUENCE [LARGE SCALE GENOMIC DNA]</scope>
    <source>
        <strain evidence="2 3">HHB10207 ss-3</strain>
    </source>
</reference>
<sequence>MSLDPSAHDSCLSIVHQYHPESRSDGSSELRLPSAKEVLYLRKATKRQCLTSRKRRLSVGALESWVITRIEQLANLLVNMLYGGGVLISVRDGQGESFIDMNNGWMSPSGDESDEEHGVAKSTDHRRPLSKVKVDEKIGRVRDFEWFESHGWIQRM</sequence>
<organism evidence="2 3">
    <name type="scientific">Sistotremastrum suecicum HHB10207 ss-3</name>
    <dbReference type="NCBI Taxonomy" id="1314776"/>
    <lineage>
        <taxon>Eukaryota</taxon>
        <taxon>Fungi</taxon>
        <taxon>Dikarya</taxon>
        <taxon>Basidiomycota</taxon>
        <taxon>Agaricomycotina</taxon>
        <taxon>Agaricomycetes</taxon>
        <taxon>Sistotremastrales</taxon>
        <taxon>Sistotremastraceae</taxon>
        <taxon>Sistotremastrum</taxon>
    </lineage>
</organism>
<accession>A0A166AFL9</accession>
<proteinExistence type="predicted"/>
<evidence type="ECO:0000313" key="3">
    <source>
        <dbReference type="Proteomes" id="UP000076798"/>
    </source>
</evidence>
<gene>
    <name evidence="2" type="ORF">SISSUDRAFT_1121697</name>
</gene>
<feature type="compositionally biased region" description="Basic and acidic residues" evidence="1">
    <location>
        <begin position="116"/>
        <end position="128"/>
    </location>
</feature>
<dbReference type="AlphaFoldDB" id="A0A166AFL9"/>
<keyword evidence="3" id="KW-1185">Reference proteome</keyword>
<evidence type="ECO:0000313" key="2">
    <source>
        <dbReference type="EMBL" id="KZT35274.1"/>
    </source>
</evidence>
<dbReference type="EMBL" id="KV428145">
    <property type="protein sequence ID" value="KZT35274.1"/>
    <property type="molecule type" value="Genomic_DNA"/>
</dbReference>
<dbReference type="Proteomes" id="UP000076798">
    <property type="component" value="Unassembled WGS sequence"/>
</dbReference>
<protein>
    <submittedName>
        <fullName evidence="2">Uncharacterized protein</fullName>
    </submittedName>
</protein>
<evidence type="ECO:0000256" key="1">
    <source>
        <dbReference type="SAM" id="MobiDB-lite"/>
    </source>
</evidence>
<name>A0A166AFL9_9AGAM</name>
<feature type="region of interest" description="Disordered" evidence="1">
    <location>
        <begin position="107"/>
        <end position="128"/>
    </location>
</feature>